<sequence length="177" mass="17678">MSLEEVVFMRERERERRVWMDYSGFGGGTTPNGRTAFLWSSACKAGWVRVRGTDVMREGVVSYFKSTVLLGGGGGGGWGWGGGGCGVLGGGGGVFFSAWGVGGGGGGGGEGGGGGGGGGFCVSEWHLPSSPAAGVFGECCSGAESTLKPQFQTSSHVSKTWGGGGEPGSLIRGGSLH</sequence>
<accession>A0AAI9Y6Y6</accession>
<evidence type="ECO:0000256" key="1">
    <source>
        <dbReference type="SAM" id="MobiDB-lite"/>
    </source>
</evidence>
<name>A0AAI9Y6Y6_9PEZI</name>
<organism evidence="2 3">
    <name type="scientific">Colletotrichum cuscutae</name>
    <dbReference type="NCBI Taxonomy" id="1209917"/>
    <lineage>
        <taxon>Eukaryota</taxon>
        <taxon>Fungi</taxon>
        <taxon>Dikarya</taxon>
        <taxon>Ascomycota</taxon>
        <taxon>Pezizomycotina</taxon>
        <taxon>Sordariomycetes</taxon>
        <taxon>Hypocreomycetidae</taxon>
        <taxon>Glomerellales</taxon>
        <taxon>Glomerellaceae</taxon>
        <taxon>Colletotrichum</taxon>
        <taxon>Colletotrichum acutatum species complex</taxon>
    </lineage>
</organism>
<keyword evidence="3" id="KW-1185">Reference proteome</keyword>
<evidence type="ECO:0000313" key="3">
    <source>
        <dbReference type="Proteomes" id="UP001239213"/>
    </source>
</evidence>
<evidence type="ECO:0000313" key="2">
    <source>
        <dbReference type="EMBL" id="KAK1483608.1"/>
    </source>
</evidence>
<dbReference type="AlphaFoldDB" id="A0AAI9Y6Y6"/>
<protein>
    <submittedName>
        <fullName evidence="2">Uncharacterized protein</fullName>
    </submittedName>
</protein>
<proteinExistence type="predicted"/>
<dbReference type="EMBL" id="MPDP01000084">
    <property type="protein sequence ID" value="KAK1483608.1"/>
    <property type="molecule type" value="Genomic_DNA"/>
</dbReference>
<feature type="region of interest" description="Disordered" evidence="1">
    <location>
        <begin position="154"/>
        <end position="177"/>
    </location>
</feature>
<reference evidence="2" key="1">
    <citation type="submission" date="2016-11" db="EMBL/GenBank/DDBJ databases">
        <title>The genome sequence of Colletotrichum cuscutae.</title>
        <authorList>
            <person name="Baroncelli R."/>
        </authorList>
    </citation>
    <scope>NUCLEOTIDE SEQUENCE</scope>
    <source>
        <strain evidence="2">IMI 304802</strain>
    </source>
</reference>
<dbReference type="Proteomes" id="UP001239213">
    <property type="component" value="Unassembled WGS sequence"/>
</dbReference>
<comment type="caution">
    <text evidence="2">The sequence shown here is derived from an EMBL/GenBank/DDBJ whole genome shotgun (WGS) entry which is preliminary data.</text>
</comment>
<gene>
    <name evidence="2" type="ORF">CCUS01_15670</name>
</gene>